<keyword evidence="3 6" id="KW-1133">Transmembrane helix</keyword>
<dbReference type="GO" id="GO:1905515">
    <property type="term" value="P:non-motile cilium assembly"/>
    <property type="evidence" value="ECO:0007669"/>
    <property type="project" value="TreeGrafter"/>
</dbReference>
<evidence type="ECO:0000256" key="3">
    <source>
        <dbReference type="ARBA" id="ARBA00022989"/>
    </source>
</evidence>
<organism evidence="8 9">
    <name type="scientific">Macrostomum lignano</name>
    <dbReference type="NCBI Taxonomy" id="282301"/>
    <lineage>
        <taxon>Eukaryota</taxon>
        <taxon>Metazoa</taxon>
        <taxon>Spiralia</taxon>
        <taxon>Lophotrochozoa</taxon>
        <taxon>Platyhelminthes</taxon>
        <taxon>Rhabditophora</taxon>
        <taxon>Macrostomorpha</taxon>
        <taxon>Macrostomida</taxon>
        <taxon>Macrostomidae</taxon>
        <taxon>Macrostomum</taxon>
    </lineage>
</organism>
<keyword evidence="2 6" id="KW-0812">Transmembrane</keyword>
<keyword evidence="4 6" id="KW-0472">Membrane</keyword>
<evidence type="ECO:0000256" key="6">
    <source>
        <dbReference type="SAM" id="Phobius"/>
    </source>
</evidence>
<dbReference type="Pfam" id="PF09799">
    <property type="entry name" value="Transmemb_17"/>
    <property type="match status" value="1"/>
</dbReference>
<feature type="transmembrane region" description="Helical" evidence="6">
    <location>
        <begin position="152"/>
        <end position="173"/>
    </location>
</feature>
<dbReference type="EMBL" id="NIVC01001095">
    <property type="protein sequence ID" value="PAA72405.1"/>
    <property type="molecule type" value="Genomic_DNA"/>
</dbReference>
<evidence type="ECO:0000256" key="5">
    <source>
        <dbReference type="SAM" id="MobiDB-lite"/>
    </source>
</evidence>
<accession>A0A267FF42</accession>
<dbReference type="EMBL" id="NIVC01001834">
    <property type="protein sequence ID" value="PAA63544.1"/>
    <property type="molecule type" value="Genomic_DNA"/>
</dbReference>
<gene>
    <name evidence="7" type="ORF">BOX15_Mlig012355g1</name>
    <name evidence="8" type="ORF">BOX15_Mlig024645g1</name>
</gene>
<proteinExistence type="predicted"/>
<evidence type="ECO:0000313" key="9">
    <source>
        <dbReference type="Proteomes" id="UP000215902"/>
    </source>
</evidence>
<evidence type="ECO:0000256" key="4">
    <source>
        <dbReference type="ARBA" id="ARBA00023136"/>
    </source>
</evidence>
<dbReference type="PANTHER" id="PTHR13531:SF0">
    <property type="entry name" value="GEO07735P1-RELATED"/>
    <property type="match status" value="1"/>
</dbReference>
<feature type="transmembrane region" description="Helical" evidence="6">
    <location>
        <begin position="119"/>
        <end position="140"/>
    </location>
</feature>
<dbReference type="STRING" id="282301.A0A267FF42"/>
<feature type="non-terminal residue" evidence="8">
    <location>
        <position position="1"/>
    </location>
</feature>
<comment type="subcellular location">
    <subcellularLocation>
        <location evidence="1">Membrane</location>
        <topology evidence="1">Multi-pass membrane protein</topology>
    </subcellularLocation>
</comment>
<feature type="compositionally biased region" description="Low complexity" evidence="5">
    <location>
        <begin position="17"/>
        <end position="28"/>
    </location>
</feature>
<comment type="caution">
    <text evidence="8">The sequence shown here is derived from an EMBL/GenBank/DDBJ whole genome shotgun (WGS) entry which is preliminary data.</text>
</comment>
<dbReference type="InterPro" id="IPR019184">
    <property type="entry name" value="Uncharacterised_TM-17"/>
</dbReference>
<dbReference type="AlphaFoldDB" id="A0A267FF42"/>
<protein>
    <submittedName>
        <fullName evidence="8">Uncharacterized protein</fullName>
    </submittedName>
</protein>
<keyword evidence="9" id="KW-1185">Reference proteome</keyword>
<evidence type="ECO:0000313" key="8">
    <source>
        <dbReference type="EMBL" id="PAA72405.1"/>
    </source>
</evidence>
<dbReference type="Proteomes" id="UP000215902">
    <property type="component" value="Unassembled WGS sequence"/>
</dbReference>
<dbReference type="GO" id="GO:0016020">
    <property type="term" value="C:membrane"/>
    <property type="evidence" value="ECO:0007669"/>
    <property type="project" value="UniProtKB-SubCell"/>
</dbReference>
<evidence type="ECO:0000256" key="2">
    <source>
        <dbReference type="ARBA" id="ARBA00022692"/>
    </source>
</evidence>
<evidence type="ECO:0000313" key="7">
    <source>
        <dbReference type="EMBL" id="PAA63544.1"/>
    </source>
</evidence>
<feature type="transmembrane region" description="Helical" evidence="6">
    <location>
        <begin position="87"/>
        <end position="107"/>
    </location>
</feature>
<sequence length="174" mass="18814">IFRQAGLAMSGDQKPLTGATATGATPVGATTRGGSGLTLRSKDDARSLAVLEVLLYFNKFYIALFWLCQILMFIYKGENLPYATGILAGEVILQFALTAVDLLRVYLFSYGNLAGSRVAAILGIILTFLAILGVIYLLLFQTYTLRPELITCSLALVFYLLGVILAIGALIYMT</sequence>
<dbReference type="OrthoDB" id="262535at2759"/>
<reference evidence="8 9" key="1">
    <citation type="submission" date="2017-06" db="EMBL/GenBank/DDBJ databases">
        <title>A platform for efficient transgenesis in Macrostomum lignano, a flatworm model organism for stem cell research.</title>
        <authorList>
            <person name="Berezikov E."/>
        </authorList>
    </citation>
    <scope>NUCLEOTIDE SEQUENCE [LARGE SCALE GENOMIC DNA]</scope>
    <source>
        <strain evidence="8">DV1</strain>
        <tissue evidence="8">Whole organism</tissue>
    </source>
</reference>
<feature type="transmembrane region" description="Helical" evidence="6">
    <location>
        <begin position="53"/>
        <end position="75"/>
    </location>
</feature>
<feature type="region of interest" description="Disordered" evidence="5">
    <location>
        <begin position="1"/>
        <end position="28"/>
    </location>
</feature>
<name>A0A267FF42_9PLAT</name>
<dbReference type="PANTHER" id="PTHR13531">
    <property type="entry name" value="GEO07735P1-RELATED-RELATED"/>
    <property type="match status" value="1"/>
</dbReference>
<evidence type="ECO:0000256" key="1">
    <source>
        <dbReference type="ARBA" id="ARBA00004141"/>
    </source>
</evidence>
<dbReference type="GO" id="GO:0035869">
    <property type="term" value="C:ciliary transition zone"/>
    <property type="evidence" value="ECO:0007669"/>
    <property type="project" value="TreeGrafter"/>
</dbReference>